<dbReference type="InterPro" id="IPR029063">
    <property type="entry name" value="SAM-dependent_MTases_sf"/>
</dbReference>
<dbReference type="Gene3D" id="3.40.50.150">
    <property type="entry name" value="Vaccinia Virus protein VP39"/>
    <property type="match status" value="1"/>
</dbReference>
<dbReference type="GO" id="GO:0032259">
    <property type="term" value="P:methylation"/>
    <property type="evidence" value="ECO:0007669"/>
    <property type="project" value="UniProtKB-KW"/>
</dbReference>
<keyword evidence="1" id="KW-0489">Methyltransferase</keyword>
<dbReference type="EMBL" id="NVWI01000001">
    <property type="protein sequence ID" value="PCJ43715.1"/>
    <property type="molecule type" value="Genomic_DNA"/>
</dbReference>
<dbReference type="Pfam" id="PF02636">
    <property type="entry name" value="Methyltransf_28"/>
    <property type="match status" value="1"/>
</dbReference>
<sequence>MVNETFDYVQYLDVKKGIDDSSLNKNVWALFSTWLRAESEQDAILKVLEIGAGIGTMIERLLDASLLHKCHYMALEPDPSFKTAALDRLQLWASNNNCGFKISSAGLWLISNKELDSKLDLRVEWIESDADSIDQLFDKESFDLLLSHAVIDLLPVPEIMPVILEKLRDQGGYYFSLNFSGETEFYPSMEDDIEIAEQYHADMDSRFPKLDWRPSMTGSTLPKWLESYGCEQVVDGESNWSLGKSDQLFIRNILDTIKKALYGFPKLDNWLAKRYKELEQGDLKMKISNRDCFGLK</sequence>
<evidence type="ECO:0000313" key="4">
    <source>
        <dbReference type="Proteomes" id="UP000228987"/>
    </source>
</evidence>
<gene>
    <name evidence="3" type="ORF">COA71_02255</name>
</gene>
<evidence type="ECO:0000256" key="2">
    <source>
        <dbReference type="ARBA" id="ARBA00022679"/>
    </source>
</evidence>
<dbReference type="AlphaFoldDB" id="A0A2A5CJL7"/>
<reference evidence="4" key="1">
    <citation type="submission" date="2017-08" db="EMBL/GenBank/DDBJ databases">
        <title>A dynamic microbial community with high functional redundancy inhabits the cold, oxic subseafloor aquifer.</title>
        <authorList>
            <person name="Tully B.J."/>
            <person name="Wheat C.G."/>
            <person name="Glazer B.T."/>
            <person name="Huber J.A."/>
        </authorList>
    </citation>
    <scope>NUCLEOTIDE SEQUENCE [LARGE SCALE GENOMIC DNA]</scope>
</reference>
<organism evidence="3 4">
    <name type="scientific">SAR86 cluster bacterium</name>
    <dbReference type="NCBI Taxonomy" id="2030880"/>
    <lineage>
        <taxon>Bacteria</taxon>
        <taxon>Pseudomonadati</taxon>
        <taxon>Pseudomonadota</taxon>
        <taxon>Gammaproteobacteria</taxon>
        <taxon>SAR86 cluster</taxon>
    </lineage>
</organism>
<comment type="caution">
    <text evidence="3">The sequence shown here is derived from an EMBL/GenBank/DDBJ whole genome shotgun (WGS) entry which is preliminary data.</text>
</comment>
<dbReference type="SUPFAM" id="SSF53335">
    <property type="entry name" value="S-adenosyl-L-methionine-dependent methyltransferases"/>
    <property type="match status" value="1"/>
</dbReference>
<dbReference type="CDD" id="cd02440">
    <property type="entry name" value="AdoMet_MTases"/>
    <property type="match status" value="1"/>
</dbReference>
<dbReference type="GO" id="GO:0008168">
    <property type="term" value="F:methyltransferase activity"/>
    <property type="evidence" value="ECO:0007669"/>
    <property type="project" value="UniProtKB-KW"/>
</dbReference>
<proteinExistence type="predicted"/>
<protein>
    <recommendedName>
        <fullName evidence="5">Class I SAM-dependent methyltransferase</fullName>
    </recommendedName>
</protein>
<name>A0A2A5CJL7_9GAMM</name>
<evidence type="ECO:0000313" key="3">
    <source>
        <dbReference type="EMBL" id="PCJ43715.1"/>
    </source>
</evidence>
<keyword evidence="2" id="KW-0808">Transferase</keyword>
<evidence type="ECO:0008006" key="5">
    <source>
        <dbReference type="Google" id="ProtNLM"/>
    </source>
</evidence>
<accession>A0A2A5CJL7</accession>
<dbReference type="InterPro" id="IPR003788">
    <property type="entry name" value="NDUFAF7"/>
</dbReference>
<evidence type="ECO:0000256" key="1">
    <source>
        <dbReference type="ARBA" id="ARBA00022603"/>
    </source>
</evidence>
<dbReference type="Proteomes" id="UP000228987">
    <property type="component" value="Unassembled WGS sequence"/>
</dbReference>